<evidence type="ECO:0000259" key="1">
    <source>
        <dbReference type="PROSITE" id="PS50994"/>
    </source>
</evidence>
<comment type="caution">
    <text evidence="2">The sequence shown here is derived from an EMBL/GenBank/DDBJ whole genome shotgun (WGS) entry which is preliminary data.</text>
</comment>
<dbReference type="GO" id="GO:0015074">
    <property type="term" value="P:DNA integration"/>
    <property type="evidence" value="ECO:0007669"/>
    <property type="project" value="InterPro"/>
</dbReference>
<organism evidence="2 3">
    <name type="scientific">Saccharothrix coeruleofusca</name>
    <dbReference type="NCBI Taxonomy" id="33919"/>
    <lineage>
        <taxon>Bacteria</taxon>
        <taxon>Bacillati</taxon>
        <taxon>Actinomycetota</taxon>
        <taxon>Actinomycetes</taxon>
        <taxon>Pseudonocardiales</taxon>
        <taxon>Pseudonocardiaceae</taxon>
        <taxon>Saccharothrix</taxon>
    </lineage>
</organism>
<dbReference type="PROSITE" id="PS50994">
    <property type="entry name" value="INTEGRASE"/>
    <property type="match status" value="1"/>
</dbReference>
<dbReference type="AlphaFoldDB" id="A0A918AWB2"/>
<name>A0A918AWB2_9PSEU</name>
<evidence type="ECO:0000313" key="3">
    <source>
        <dbReference type="Proteomes" id="UP000639606"/>
    </source>
</evidence>
<dbReference type="GO" id="GO:0003676">
    <property type="term" value="F:nucleic acid binding"/>
    <property type="evidence" value="ECO:0007669"/>
    <property type="project" value="InterPro"/>
</dbReference>
<dbReference type="Proteomes" id="UP000639606">
    <property type="component" value="Unassembled WGS sequence"/>
</dbReference>
<dbReference type="RefSeq" id="WP_229796369.1">
    <property type="nucleotide sequence ID" value="NZ_BMRG01000026.1"/>
</dbReference>
<feature type="domain" description="Integrase catalytic" evidence="1">
    <location>
        <begin position="251"/>
        <end position="386"/>
    </location>
</feature>
<dbReference type="InterPro" id="IPR001584">
    <property type="entry name" value="Integrase_cat-core"/>
</dbReference>
<protein>
    <recommendedName>
        <fullName evidence="1">Integrase catalytic domain-containing protein</fullName>
    </recommendedName>
</protein>
<gene>
    <name evidence="2" type="ORF">GCM10010185_67940</name>
</gene>
<dbReference type="EMBL" id="BMRG01000026">
    <property type="protein sequence ID" value="GGP84486.1"/>
    <property type="molecule type" value="Genomic_DNA"/>
</dbReference>
<dbReference type="Gene3D" id="3.30.420.10">
    <property type="entry name" value="Ribonuclease H-like superfamily/Ribonuclease H"/>
    <property type="match status" value="1"/>
</dbReference>
<dbReference type="InterPro" id="IPR036397">
    <property type="entry name" value="RNaseH_sf"/>
</dbReference>
<proteinExistence type="predicted"/>
<evidence type="ECO:0000313" key="2">
    <source>
        <dbReference type="EMBL" id="GGP84486.1"/>
    </source>
</evidence>
<accession>A0A918AWB2</accession>
<keyword evidence="3" id="KW-1185">Reference proteome</keyword>
<reference evidence="2" key="1">
    <citation type="journal article" date="2014" name="Int. J. Syst. Evol. Microbiol.">
        <title>Complete genome sequence of Corynebacterium casei LMG S-19264T (=DSM 44701T), isolated from a smear-ripened cheese.</title>
        <authorList>
            <consortium name="US DOE Joint Genome Institute (JGI-PGF)"/>
            <person name="Walter F."/>
            <person name="Albersmeier A."/>
            <person name="Kalinowski J."/>
            <person name="Ruckert C."/>
        </authorList>
    </citation>
    <scope>NUCLEOTIDE SEQUENCE</scope>
    <source>
        <strain evidence="2">JCM 3313</strain>
    </source>
</reference>
<reference evidence="2" key="2">
    <citation type="submission" date="2020-09" db="EMBL/GenBank/DDBJ databases">
        <authorList>
            <person name="Sun Q."/>
            <person name="Ohkuma M."/>
        </authorList>
    </citation>
    <scope>NUCLEOTIDE SEQUENCE</scope>
    <source>
        <strain evidence="2">JCM 3313</strain>
    </source>
</reference>
<sequence>MTSSGAVLRVGDRVAFDGDDHVVVGLAGSTVRLRADAGGEQVVLAGHLMAAADFAVLEGISLPVMELFGLLESLPAEVVAEAERWRDHLVEIETGLPPGATPGTAARPGFDPNTTSATDRLQAKATELGLSTRTIERKRARLEAQGLWGLVDQRAARTFDVTGQADARLVEVLREMIAAETDLSTGTRSRLIRRVTKRVEELHGEGVVPLPGRSAFYELVDRLTVGWHTFGSAVTRRQTANRPSGAFTETDASRPGEQVQIDSTPIDVMVLAADGVPVRADLTIAVDVATRTICAAVLRPVGTKAVDASLLLAKMLVPEPMRPGWANALRMSASRLPHERLLTIDARMREAAARPVIVPEQVVIDHGKVFVSETFTRACERLGISI</sequence>